<keyword evidence="4" id="KW-1185">Reference proteome</keyword>
<evidence type="ECO:0000256" key="1">
    <source>
        <dbReference type="SAM" id="SignalP"/>
    </source>
</evidence>
<comment type="caution">
    <text evidence="3">The sequence shown here is derived from an EMBL/GenBank/DDBJ whole genome shotgun (WGS) entry which is preliminary data.</text>
</comment>
<sequence>MKLTTTLIGILSVFSTALAQFPGCPSVNAGADQTLTCNQPCATLTATPFHAGATSTYTVASIPHTPPIAYNQTGGTGVSVGTDDVWSPQITLPFTFCYYGQSYTSCKIGSNGSIKFGTYAPTSQPWSFTASCPSTSLTSAGDIFGIYHDIDPSYGGTVKWYVVGAAPCRIFVVSYNNLPHYSASCNNSVFSTFMMVLYETTNVIDVYVNNKGLCGSWNGGAAIIGIQNPAGTAGIAAPNRNTSPNWTVSTPEGWRFTPNGAPIYTTEWFQGATSLGTNTTINVCPTAATTYTATTTYTACDGTVIVKTDDVVVTPDPATPSGNEIASTPPSCSGATGSFEVQGIGGAGGYQYSIDNGVNWQASGVFTNLAAGNYTVLVQDMNGCQGSIAATVGPASTLDLTLANSTNVSCNGGSNGSAVTAISGGQLPYTYTLNGGSAQSGGTYSNLAAGTYTIEVTDANGCTDTQPVTITQPIAVTLSFVSATDASCSGSDGSLTVSGAGGTGTLHYSSNGGASQTSPTFSNVAGGTYTIQVVDDNGCPASVMAAVGTVNNLTALLVDNQDVSCNGLSDGSVQLGGTGTPLPYTYSLVGGSSQASNTFSSLAVGTYDYVVTDGNNCHDTISVTIAQPTPVNVTTNTPLSMCSGGSVAMNAQATGGNGSYVFTWSNSLPNGPSNSVSPAATTNYTVTATDVNGCAANSIVQVTVNQSPPVNAGSDQGICIGGSVILNASGAQSYTWNNGVSNGVSFTPASTQTYTVTGIDANGCQGSDQVVVAVNPLPPVDAGAPQSVCQGTSVTLNGSGAVSYTWNNGVTNGVSFTAGSTQTYTVTGIDANGCTNTDQVTITVNLPAPVNAGIDQSVCQGGSVTLTATGTQTYSWNNGVTNGVSFIPGASQTYTVTGTDALGCQSTDQVTVTINPLPNVNAGADQSICIGSAVTLSGSGAQTYVWNNGVTNGVPFTPGSTQTYTVTGTDINGCVNTDQITVTIVPMPTAVVSADVTEGFPDLTVNFENMSFDAATYHWNFGNGAQVNSNNTSGQQYVYTSPGEYWVVLTAANGSCTDTDTVHITVNPLPDPIVIIPNIFTPNGDNNNDTFFLTVSYAKSVKVTIVNRWGDKMCNYEGVQAYWDGTVNGNMASEGVYFFTYEVEGMNGKVLTGQGDIQLIR</sequence>
<dbReference type="InterPro" id="IPR022409">
    <property type="entry name" value="PKD/Chitinase_dom"/>
</dbReference>
<dbReference type="CDD" id="cd00146">
    <property type="entry name" value="PKD"/>
    <property type="match status" value="1"/>
</dbReference>
<accession>A0A556N0K2</accession>
<dbReference type="Gene3D" id="2.60.40.10">
    <property type="entry name" value="Immunoglobulins"/>
    <property type="match status" value="2"/>
</dbReference>
<feature type="signal peptide" evidence="1">
    <location>
        <begin position="1"/>
        <end position="19"/>
    </location>
</feature>
<dbReference type="Gene3D" id="2.60.40.740">
    <property type="match status" value="1"/>
</dbReference>
<feature type="domain" description="PKD" evidence="2">
    <location>
        <begin position="987"/>
        <end position="1066"/>
    </location>
</feature>
<reference evidence="3 4" key="1">
    <citation type="submission" date="2019-07" db="EMBL/GenBank/DDBJ databases">
        <authorList>
            <person name="Huq M.A."/>
        </authorList>
    </citation>
    <scope>NUCLEOTIDE SEQUENCE [LARGE SCALE GENOMIC DNA]</scope>
    <source>
        <strain evidence="3 4">MAH-3</strain>
    </source>
</reference>
<feature type="chain" id="PRO_5021937991" evidence="1">
    <location>
        <begin position="20"/>
        <end position="1161"/>
    </location>
</feature>
<keyword evidence="1" id="KW-0732">Signal</keyword>
<dbReference type="InterPro" id="IPR026341">
    <property type="entry name" value="T9SS_type_B"/>
</dbReference>
<gene>
    <name evidence="3" type="ORF">FO442_07620</name>
</gene>
<dbReference type="OrthoDB" id="608579at2"/>
<dbReference type="Pfam" id="PF18911">
    <property type="entry name" value="PKD_4"/>
    <property type="match status" value="1"/>
</dbReference>
<name>A0A556N0K2_9FLAO</name>
<evidence type="ECO:0000313" key="3">
    <source>
        <dbReference type="EMBL" id="TSJ45613.1"/>
    </source>
</evidence>
<dbReference type="SUPFAM" id="SSF49299">
    <property type="entry name" value="PKD domain"/>
    <property type="match status" value="1"/>
</dbReference>
<dbReference type="SMART" id="SM00089">
    <property type="entry name" value="PKD"/>
    <property type="match status" value="3"/>
</dbReference>
<dbReference type="PROSITE" id="PS50093">
    <property type="entry name" value="PKD"/>
    <property type="match status" value="1"/>
</dbReference>
<dbReference type="Proteomes" id="UP000316008">
    <property type="component" value="Unassembled WGS sequence"/>
</dbReference>
<proteinExistence type="predicted"/>
<dbReference type="RefSeq" id="WP_144332569.1">
    <property type="nucleotide sequence ID" value="NZ_VLPL01000003.1"/>
</dbReference>
<dbReference type="Pfam" id="PF13573">
    <property type="entry name" value="SprB"/>
    <property type="match status" value="1"/>
</dbReference>
<organism evidence="3 4">
    <name type="scientific">Fluviicola chungangensis</name>
    <dbReference type="NCBI Taxonomy" id="2597671"/>
    <lineage>
        <taxon>Bacteria</taxon>
        <taxon>Pseudomonadati</taxon>
        <taxon>Bacteroidota</taxon>
        <taxon>Flavobacteriia</taxon>
        <taxon>Flavobacteriales</taxon>
        <taxon>Crocinitomicaceae</taxon>
        <taxon>Fluviicola</taxon>
    </lineage>
</organism>
<dbReference type="EMBL" id="VLPL01000003">
    <property type="protein sequence ID" value="TSJ45613.1"/>
    <property type="molecule type" value="Genomic_DNA"/>
</dbReference>
<evidence type="ECO:0000313" key="4">
    <source>
        <dbReference type="Proteomes" id="UP000316008"/>
    </source>
</evidence>
<dbReference type="NCBIfam" id="TIGR04131">
    <property type="entry name" value="Bac_Flav_CTERM"/>
    <property type="match status" value="1"/>
</dbReference>
<evidence type="ECO:0000259" key="2">
    <source>
        <dbReference type="PROSITE" id="PS50093"/>
    </source>
</evidence>
<dbReference type="AlphaFoldDB" id="A0A556N0K2"/>
<dbReference type="InterPro" id="IPR013783">
    <property type="entry name" value="Ig-like_fold"/>
</dbReference>
<dbReference type="InterPro" id="IPR035986">
    <property type="entry name" value="PKD_dom_sf"/>
</dbReference>
<dbReference type="InterPro" id="IPR000601">
    <property type="entry name" value="PKD_dom"/>
</dbReference>
<dbReference type="InterPro" id="IPR025667">
    <property type="entry name" value="SprB_repeat"/>
</dbReference>
<protein>
    <submittedName>
        <fullName evidence="3">T9SS type B sorting domain-containing protein</fullName>
    </submittedName>
</protein>
<dbReference type="Pfam" id="PF13585">
    <property type="entry name" value="CHU_C"/>
    <property type="match status" value="1"/>
</dbReference>